<evidence type="ECO:0000313" key="2">
    <source>
        <dbReference type="Proteomes" id="UP000008141"/>
    </source>
</evidence>
<dbReference type="InterPro" id="IPR027417">
    <property type="entry name" value="P-loop_NTPase"/>
</dbReference>
<dbReference type="SUPFAM" id="SSF52540">
    <property type="entry name" value="P-loop containing nucleoside triphosphate hydrolases"/>
    <property type="match status" value="1"/>
</dbReference>
<proteinExistence type="predicted"/>
<dbReference type="InParanoid" id="E1Z7G1"/>
<evidence type="ECO:0000313" key="1">
    <source>
        <dbReference type="EMBL" id="EFN58165.1"/>
    </source>
</evidence>
<dbReference type="EMBL" id="GL433838">
    <property type="protein sequence ID" value="EFN58165.1"/>
    <property type="molecule type" value="Genomic_DNA"/>
</dbReference>
<dbReference type="OrthoDB" id="508697at2759"/>
<sequence>MDSHSFQQNFVSLRRLAFAAVASILLLCLVLANRTWTPPACLREAAAAAEGEGGVAQVAAVIGSANHKTGTMQLVCLGKAVQAAVDTNIISNTTASDTAAVAAAGRATPGRPSFLVTYFRSSHECYGLSPSKQAFKCPRPGFPCAGDGSAALSLDGCYFSFPTVPVGVLHFVRDPWDVVTSAYWFHQQEPAPEAWIDVEFRRRALAMVAEGVPRVALEALGLDLGASQSYGELLRTLPEEVGIQLEFWRSVPDLYAMARQYQFFRLHPGGLQLRYEDLQSRWSAWVARIGARFYPRHVAALVDKAKACDVGNWSKDKLAKSNHVTAGKHSDDDRLRLQRALAQRREVRRHLCAVCAVLEYDCALWCGGKQRR</sequence>
<dbReference type="GeneID" id="17357590"/>
<dbReference type="KEGG" id="cvr:CHLNCDRAFT_141976"/>
<gene>
    <name evidence="1" type="ORF">CHLNCDRAFT_141976</name>
</gene>
<name>E1Z7G1_CHLVA</name>
<dbReference type="RefSeq" id="XP_005850267.1">
    <property type="nucleotide sequence ID" value="XM_005850205.1"/>
</dbReference>
<dbReference type="Proteomes" id="UP000008141">
    <property type="component" value="Unassembled WGS sequence"/>
</dbReference>
<keyword evidence="2" id="KW-1185">Reference proteome</keyword>
<dbReference type="AlphaFoldDB" id="E1Z7G1"/>
<accession>E1Z7G1</accession>
<protein>
    <submittedName>
        <fullName evidence="1">Expressed protein</fullName>
    </submittedName>
</protein>
<organism evidence="2">
    <name type="scientific">Chlorella variabilis</name>
    <name type="common">Green alga</name>
    <dbReference type="NCBI Taxonomy" id="554065"/>
    <lineage>
        <taxon>Eukaryota</taxon>
        <taxon>Viridiplantae</taxon>
        <taxon>Chlorophyta</taxon>
        <taxon>core chlorophytes</taxon>
        <taxon>Trebouxiophyceae</taxon>
        <taxon>Chlorellales</taxon>
        <taxon>Chlorellaceae</taxon>
        <taxon>Chlorella clade</taxon>
        <taxon>Chlorella</taxon>
    </lineage>
</organism>
<reference evidence="1 2" key="1">
    <citation type="journal article" date="2010" name="Plant Cell">
        <title>The Chlorella variabilis NC64A genome reveals adaptation to photosymbiosis, coevolution with viruses, and cryptic sex.</title>
        <authorList>
            <person name="Blanc G."/>
            <person name="Duncan G."/>
            <person name="Agarkova I."/>
            <person name="Borodovsky M."/>
            <person name="Gurnon J."/>
            <person name="Kuo A."/>
            <person name="Lindquist E."/>
            <person name="Lucas S."/>
            <person name="Pangilinan J."/>
            <person name="Polle J."/>
            <person name="Salamov A."/>
            <person name="Terry A."/>
            <person name="Yamada T."/>
            <person name="Dunigan D.D."/>
            <person name="Grigoriev I.V."/>
            <person name="Claverie J.M."/>
            <person name="Van Etten J.L."/>
        </authorList>
    </citation>
    <scope>NUCLEOTIDE SEQUENCE [LARGE SCALE GENOMIC DNA]</scope>
    <source>
        <strain evidence="1 2">NC64A</strain>
    </source>
</reference>